<feature type="non-terminal residue" evidence="2">
    <location>
        <position position="118"/>
    </location>
</feature>
<gene>
    <name evidence="2" type="ORF">Tco025E_09752</name>
</gene>
<dbReference type="RefSeq" id="XP_029223415.1">
    <property type="nucleotide sequence ID" value="XM_029376561.1"/>
</dbReference>
<comment type="caution">
    <text evidence="2">The sequence shown here is derived from an EMBL/GenBank/DDBJ whole genome shotgun (WGS) entry which is preliminary data.</text>
</comment>
<evidence type="ECO:0000313" key="3">
    <source>
        <dbReference type="Proteomes" id="UP000284403"/>
    </source>
</evidence>
<feature type="region of interest" description="Disordered" evidence="1">
    <location>
        <begin position="1"/>
        <end position="46"/>
    </location>
</feature>
<dbReference type="OrthoDB" id="10419850at2759"/>
<keyword evidence="3" id="KW-1185">Reference proteome</keyword>
<organism evidence="2 3">
    <name type="scientific">Trypanosoma conorhini</name>
    <dbReference type="NCBI Taxonomy" id="83891"/>
    <lineage>
        <taxon>Eukaryota</taxon>
        <taxon>Discoba</taxon>
        <taxon>Euglenozoa</taxon>
        <taxon>Kinetoplastea</taxon>
        <taxon>Metakinetoplastina</taxon>
        <taxon>Trypanosomatida</taxon>
        <taxon>Trypanosomatidae</taxon>
        <taxon>Trypanosoma</taxon>
    </lineage>
</organism>
<protein>
    <submittedName>
        <fullName evidence="2">Amino acid transporter</fullName>
    </submittedName>
</protein>
<dbReference type="AlphaFoldDB" id="A0A422MU50"/>
<accession>A0A422MU50</accession>
<sequence>MGGPCAPASQEAGAQPLLQGTAGEATPSTQTGQPPLPSEATQEEDTEKLDCIANVNAHKERRGLAMSVTASLATIIPPGGMLSTVFNLASICIGAGILGLPAASNSSGVVMAIVYSAI</sequence>
<evidence type="ECO:0000313" key="2">
    <source>
        <dbReference type="EMBL" id="RNE96726.1"/>
    </source>
</evidence>
<proteinExistence type="predicted"/>
<dbReference type="EMBL" id="MKKU01001223">
    <property type="protein sequence ID" value="RNE96726.1"/>
    <property type="molecule type" value="Genomic_DNA"/>
</dbReference>
<name>A0A422MU50_9TRYP</name>
<dbReference type="Proteomes" id="UP000284403">
    <property type="component" value="Unassembled WGS sequence"/>
</dbReference>
<dbReference type="GeneID" id="40323363"/>
<reference evidence="2 3" key="1">
    <citation type="journal article" date="2018" name="BMC Genomics">
        <title>Genomic comparison of Trypanosoma conorhini and Trypanosoma rangeli to Trypanosoma cruzi strains of high and low virulence.</title>
        <authorList>
            <person name="Bradwell K.R."/>
            <person name="Koparde V.N."/>
            <person name="Matveyev A.V."/>
            <person name="Serrano M.G."/>
            <person name="Alves J.M."/>
            <person name="Parikh H."/>
            <person name="Huang B."/>
            <person name="Lee V."/>
            <person name="Espinosa-Alvarez O."/>
            <person name="Ortiz P.A."/>
            <person name="Costa-Martins A.G."/>
            <person name="Teixeira M.M."/>
            <person name="Buck G.A."/>
        </authorList>
    </citation>
    <scope>NUCLEOTIDE SEQUENCE [LARGE SCALE GENOMIC DNA]</scope>
    <source>
        <strain evidence="2 3">025E</strain>
    </source>
</reference>
<evidence type="ECO:0000256" key="1">
    <source>
        <dbReference type="SAM" id="MobiDB-lite"/>
    </source>
</evidence>